<evidence type="ECO:0000259" key="5">
    <source>
        <dbReference type="SMART" id="SM00382"/>
    </source>
</evidence>
<dbReference type="GO" id="GO:0006302">
    <property type="term" value="P:double-strand break repair"/>
    <property type="evidence" value="ECO:0007669"/>
    <property type="project" value="InterPro"/>
</dbReference>
<dbReference type="SMART" id="SM00382">
    <property type="entry name" value="AAA"/>
    <property type="match status" value="1"/>
</dbReference>
<dbReference type="CDD" id="cd00200">
    <property type="entry name" value="WD40"/>
    <property type="match status" value="1"/>
</dbReference>
<feature type="repeat" description="WD" evidence="3">
    <location>
        <begin position="598"/>
        <end position="639"/>
    </location>
</feature>
<evidence type="ECO:0000313" key="7">
    <source>
        <dbReference type="Proteomes" id="UP000011682"/>
    </source>
</evidence>
<dbReference type="Pfam" id="PF13304">
    <property type="entry name" value="AAA_21"/>
    <property type="match status" value="1"/>
</dbReference>
<dbReference type="PANTHER" id="PTHR19879:SF9">
    <property type="entry name" value="TRANSCRIPTION INITIATION FACTOR TFIID SUBUNIT 5"/>
    <property type="match status" value="1"/>
</dbReference>
<organism evidence="6 7">
    <name type="scientific">Cystobacter fuscus (strain ATCC 25194 / DSM 2262 / NBRC 100088 / M29)</name>
    <dbReference type="NCBI Taxonomy" id="1242864"/>
    <lineage>
        <taxon>Bacteria</taxon>
        <taxon>Pseudomonadati</taxon>
        <taxon>Myxococcota</taxon>
        <taxon>Myxococcia</taxon>
        <taxon>Myxococcales</taxon>
        <taxon>Cystobacterineae</taxon>
        <taxon>Archangiaceae</taxon>
        <taxon>Cystobacter</taxon>
    </lineage>
</organism>
<dbReference type="InterPro" id="IPR015943">
    <property type="entry name" value="WD40/YVTN_repeat-like_dom_sf"/>
</dbReference>
<feature type="repeat" description="WD" evidence="3">
    <location>
        <begin position="682"/>
        <end position="723"/>
    </location>
</feature>
<keyword evidence="7" id="KW-1185">Reference proteome</keyword>
<gene>
    <name evidence="6" type="ORF">D187_004856</name>
</gene>
<feature type="repeat" description="WD" evidence="3">
    <location>
        <begin position="556"/>
        <end position="597"/>
    </location>
</feature>
<feature type="domain" description="AAA+ ATPase" evidence="5">
    <location>
        <begin position="38"/>
        <end position="339"/>
    </location>
</feature>
<reference evidence="6" key="1">
    <citation type="submission" date="2013-05" db="EMBL/GenBank/DDBJ databases">
        <title>Genome assembly of Cystobacter fuscus DSM 2262.</title>
        <authorList>
            <person name="Sharma G."/>
            <person name="Khatri I."/>
            <person name="Kaur C."/>
            <person name="Mayilraj S."/>
            <person name="Subramanian S."/>
        </authorList>
    </citation>
    <scope>NUCLEOTIDE SEQUENCE [LARGE SCALE GENOMIC DNA]</scope>
    <source>
        <strain evidence="6">DSM 2262</strain>
    </source>
</reference>
<dbReference type="Gene3D" id="3.40.50.300">
    <property type="entry name" value="P-loop containing nucleotide triphosphate hydrolases"/>
    <property type="match status" value="2"/>
</dbReference>
<dbReference type="PRINTS" id="PR00320">
    <property type="entry name" value="GPROTEINBRPT"/>
</dbReference>
<keyword evidence="1 3" id="KW-0853">WD repeat</keyword>
<dbReference type="AlphaFoldDB" id="S9P3B1"/>
<feature type="repeat" description="WD" evidence="3">
    <location>
        <begin position="472"/>
        <end position="513"/>
    </location>
</feature>
<dbReference type="InterPro" id="IPR020472">
    <property type="entry name" value="WD40_PAC1"/>
</dbReference>
<evidence type="ECO:0000313" key="6">
    <source>
        <dbReference type="EMBL" id="EPX57616.1"/>
    </source>
</evidence>
<feature type="region of interest" description="Disordered" evidence="4">
    <location>
        <begin position="719"/>
        <end position="759"/>
    </location>
</feature>
<dbReference type="SUPFAM" id="SSF50978">
    <property type="entry name" value="WD40 repeat-like"/>
    <property type="match status" value="1"/>
</dbReference>
<comment type="caution">
    <text evidence="6">The sequence shown here is derived from an EMBL/GenBank/DDBJ whole genome shotgun (WGS) entry which is preliminary data.</text>
</comment>
<dbReference type="PROSITE" id="PS50294">
    <property type="entry name" value="WD_REPEATS_REGION"/>
    <property type="match status" value="7"/>
</dbReference>
<dbReference type="InterPro" id="IPR036322">
    <property type="entry name" value="WD40_repeat_dom_sf"/>
</dbReference>
<evidence type="ECO:0000256" key="3">
    <source>
        <dbReference type="PROSITE-ProRule" id="PRU00221"/>
    </source>
</evidence>
<dbReference type="GO" id="GO:0016887">
    <property type="term" value="F:ATP hydrolysis activity"/>
    <property type="evidence" value="ECO:0007669"/>
    <property type="project" value="InterPro"/>
</dbReference>
<dbReference type="PROSITE" id="PS50082">
    <property type="entry name" value="WD_REPEATS_2"/>
    <property type="match status" value="7"/>
</dbReference>
<dbReference type="InterPro" id="IPR001680">
    <property type="entry name" value="WD40_rpt"/>
</dbReference>
<feature type="repeat" description="WD" evidence="3">
    <location>
        <begin position="514"/>
        <end position="555"/>
    </location>
</feature>
<feature type="compositionally biased region" description="Basic residues" evidence="4">
    <location>
        <begin position="746"/>
        <end position="759"/>
    </location>
</feature>
<dbReference type="SUPFAM" id="SSF52540">
    <property type="entry name" value="P-loop containing nucleoside triphosphate hydrolases"/>
    <property type="match status" value="1"/>
</dbReference>
<accession>S9P3B1</accession>
<sequence>MYVRSLTIQNLRSFESVELPLCHPGDGAPPAPTGVPYLDNVTLLLGSNGSGKTSVLRAVALSTLAPVLAMGSGYVPYALVRRVKGRPTEARVKAHVVLHEQDGLGEGTDEEIAATLVASPRGYTDRFLIEDKPPSWHIRLWDEESPAFLVLGYGATRRVETGAGSVEGRAKERILRYRRVAGLFEEHMTLMPLAAWLPQVARKDKKRHQEIVNLMNELLPEGTKMLGKWDDREDPESLFQRGGSVLPFPALSDGYRAFLCWVGDVLYHLHLICKKGQRLVDMRGVVLVDEVDLHLHPEWQRHLVPSLSRAFPRLQFVLTSHSPLVVSTLSSQNVLLLEERERAGGVTATEVMRPGEELYGLSADQILTSQSFGLESSRDERFFERLKDVADKAREGGAEDALRFMRMVAGGAVAEDAPVSELSSRELLVLRGHESRVAEVAWDPTGRRLASASWDKTVRVWDGETGRELSVLQGHEDAVVCVAWDPTGRRLASASWDKTVRVWDGETGRELLVLRGHGDKVIGVAWDPTGRRLASASWDKTVRVWDGETGQELSVLRGHEDAVVCVAWDPTGRRLASASLDKMVRVWDGETGRELSVLRGHEDVVVGLAWDPTGRRVASASLDKMVRVWDGETGRELSVLRGHEDKVIGVAWDPTGRRVVSASWDKTVRVWDGEMGRELSALRGHEDDVIGVAWDSTGLRGASASGDSMVRVWEISSKPGVLKPQKQPAKESSVRKPISRTSTKSAKVKRKASRRPVRK</sequence>
<dbReference type="Pfam" id="PF00400">
    <property type="entry name" value="WD40"/>
    <property type="match status" value="7"/>
</dbReference>
<dbReference type="SMART" id="SM00320">
    <property type="entry name" value="WD40"/>
    <property type="match status" value="7"/>
</dbReference>
<dbReference type="PANTHER" id="PTHR19879">
    <property type="entry name" value="TRANSCRIPTION INITIATION FACTOR TFIID"/>
    <property type="match status" value="1"/>
</dbReference>
<dbReference type="InterPro" id="IPR003593">
    <property type="entry name" value="AAA+_ATPase"/>
</dbReference>
<evidence type="ECO:0000256" key="4">
    <source>
        <dbReference type="SAM" id="MobiDB-lite"/>
    </source>
</evidence>
<keyword evidence="2" id="KW-0677">Repeat</keyword>
<feature type="repeat" description="WD" evidence="3">
    <location>
        <begin position="430"/>
        <end position="471"/>
    </location>
</feature>
<dbReference type="Gene3D" id="2.130.10.10">
    <property type="entry name" value="YVTN repeat-like/Quinoprotein amine dehydrogenase"/>
    <property type="match status" value="4"/>
</dbReference>
<evidence type="ECO:0000256" key="1">
    <source>
        <dbReference type="ARBA" id="ARBA00022574"/>
    </source>
</evidence>
<proteinExistence type="predicted"/>
<dbReference type="GO" id="GO:0005524">
    <property type="term" value="F:ATP binding"/>
    <property type="evidence" value="ECO:0007669"/>
    <property type="project" value="InterPro"/>
</dbReference>
<dbReference type="InterPro" id="IPR003959">
    <property type="entry name" value="ATPase_AAA_core"/>
</dbReference>
<feature type="repeat" description="WD" evidence="3">
    <location>
        <begin position="640"/>
        <end position="681"/>
    </location>
</feature>
<protein>
    <recommendedName>
        <fullName evidence="5">AAA+ ATPase domain-containing protein</fullName>
    </recommendedName>
</protein>
<evidence type="ECO:0000256" key="2">
    <source>
        <dbReference type="ARBA" id="ARBA00022737"/>
    </source>
</evidence>
<dbReference type="eggNOG" id="COG2319">
    <property type="taxonomic scope" value="Bacteria"/>
</dbReference>
<dbReference type="Proteomes" id="UP000011682">
    <property type="component" value="Unassembled WGS sequence"/>
</dbReference>
<dbReference type="InterPro" id="IPR027417">
    <property type="entry name" value="P-loop_NTPase"/>
</dbReference>
<dbReference type="EMBL" id="ANAH02000034">
    <property type="protein sequence ID" value="EPX57616.1"/>
    <property type="molecule type" value="Genomic_DNA"/>
</dbReference>
<name>S9P3B1_CYSF2</name>